<dbReference type="EMBL" id="JAKMXF010000301">
    <property type="protein sequence ID" value="KAI6651896.1"/>
    <property type="molecule type" value="Genomic_DNA"/>
</dbReference>
<keyword evidence="2" id="KW-1185">Reference proteome</keyword>
<gene>
    <name evidence="1" type="ORF">LOD99_4775</name>
</gene>
<organism evidence="1 2">
    <name type="scientific">Oopsacas minuta</name>
    <dbReference type="NCBI Taxonomy" id="111878"/>
    <lineage>
        <taxon>Eukaryota</taxon>
        <taxon>Metazoa</taxon>
        <taxon>Porifera</taxon>
        <taxon>Hexactinellida</taxon>
        <taxon>Hexasterophora</taxon>
        <taxon>Lyssacinosida</taxon>
        <taxon>Leucopsacidae</taxon>
        <taxon>Oopsacas</taxon>
    </lineage>
</organism>
<evidence type="ECO:0000313" key="2">
    <source>
        <dbReference type="Proteomes" id="UP001165289"/>
    </source>
</evidence>
<protein>
    <submittedName>
        <fullName evidence="1">SCAN domain-containing protein 3-like</fullName>
    </submittedName>
</protein>
<evidence type="ECO:0000313" key="1">
    <source>
        <dbReference type="EMBL" id="KAI6651896.1"/>
    </source>
</evidence>
<dbReference type="AlphaFoldDB" id="A0AAV7JUK5"/>
<dbReference type="PANTHER" id="PTHR45913:SF22">
    <property type="entry name" value="SCAN BOX DOMAIN-CONTAINING PROTEIN"/>
    <property type="match status" value="1"/>
</dbReference>
<accession>A0AAV7JUK5</accession>
<dbReference type="Proteomes" id="UP001165289">
    <property type="component" value="Unassembled WGS sequence"/>
</dbReference>
<proteinExistence type="predicted"/>
<reference evidence="1 2" key="1">
    <citation type="journal article" date="2023" name="BMC Biol.">
        <title>The compact genome of the sponge Oopsacas minuta (Hexactinellida) is lacking key metazoan core genes.</title>
        <authorList>
            <person name="Santini S."/>
            <person name="Schenkelaars Q."/>
            <person name="Jourda C."/>
            <person name="Duchesne M."/>
            <person name="Belahbib H."/>
            <person name="Rocher C."/>
            <person name="Selva M."/>
            <person name="Riesgo A."/>
            <person name="Vervoort M."/>
            <person name="Leys S.P."/>
            <person name="Kodjabachian L."/>
            <person name="Le Bivic A."/>
            <person name="Borchiellini C."/>
            <person name="Claverie J.M."/>
            <person name="Renard E."/>
        </authorList>
    </citation>
    <scope>NUCLEOTIDE SEQUENCE [LARGE SCALE GENOMIC DNA]</scope>
    <source>
        <strain evidence="1">SPO-2</strain>
    </source>
</reference>
<comment type="caution">
    <text evidence="1">The sequence shown here is derived from an EMBL/GenBank/DDBJ whole genome shotgun (WGS) entry which is preliminary data.</text>
</comment>
<dbReference type="PANTHER" id="PTHR45913">
    <property type="entry name" value="EPM2A-INTERACTING PROTEIN 1"/>
    <property type="match status" value="1"/>
</dbReference>
<sequence>MDLPIFKVREFKSPRCVVCNETLSAESMKPSKLKRHLETRHPEYSSKDPSFFIRMEILLKRSRLDTTGTYQQQSFTCIEASYLVSLRIARKYKPHTIGEDRILPCAKDMVQLIFGNEFAKRAQDAFELIDNFFQDNELEWKDLCGVVVMEHQLCLVRVQAFKSFSKGKTPQVTGVHCVIHRQALACKTMPPQLLQIMSIIIKIVNFIKSSALNTQLFRELCEDMTASHQTLLFYTQVRWLSKGNVLKRVQILLPEIKVFLDQNAKHEFWQ</sequence>
<name>A0AAV7JUK5_9METZ</name>